<dbReference type="Proteomes" id="UP001602013">
    <property type="component" value="Unassembled WGS sequence"/>
</dbReference>
<reference evidence="1 2" key="1">
    <citation type="submission" date="2024-10" db="EMBL/GenBank/DDBJ databases">
        <title>The Natural Products Discovery Center: Release of the First 8490 Sequenced Strains for Exploring Actinobacteria Biosynthetic Diversity.</title>
        <authorList>
            <person name="Kalkreuter E."/>
            <person name="Kautsar S.A."/>
            <person name="Yang D."/>
            <person name="Bader C.D."/>
            <person name="Teijaro C.N."/>
            <person name="Fluegel L."/>
            <person name="Davis C.M."/>
            <person name="Simpson J.R."/>
            <person name="Lauterbach L."/>
            <person name="Steele A.D."/>
            <person name="Gui C."/>
            <person name="Meng S."/>
            <person name="Li G."/>
            <person name="Viehrig K."/>
            <person name="Ye F."/>
            <person name="Su P."/>
            <person name="Kiefer A.F."/>
            <person name="Nichols A."/>
            <person name="Cepeda A.J."/>
            <person name="Yan W."/>
            <person name="Fan B."/>
            <person name="Jiang Y."/>
            <person name="Adhikari A."/>
            <person name="Zheng C.-J."/>
            <person name="Schuster L."/>
            <person name="Cowan T.M."/>
            <person name="Smanski M.J."/>
            <person name="Chevrette M.G."/>
            <person name="De Carvalho L.P.S."/>
            <person name="Shen B."/>
        </authorList>
    </citation>
    <scope>NUCLEOTIDE SEQUENCE [LARGE SCALE GENOMIC DNA]</scope>
    <source>
        <strain evidence="1 2">NPDC002173</strain>
    </source>
</reference>
<comment type="caution">
    <text evidence="1">The sequence shown here is derived from an EMBL/GenBank/DDBJ whole genome shotgun (WGS) entry which is preliminary data.</text>
</comment>
<protein>
    <recommendedName>
        <fullName evidence="3">DUF1963 domain-containing protein</fullName>
    </recommendedName>
</protein>
<dbReference type="Gene3D" id="2.30.320.10">
    <property type="entry name" value="YwqG-like"/>
    <property type="match status" value="1"/>
</dbReference>
<name>A0ABW6STZ3_9ACTN</name>
<dbReference type="InterPro" id="IPR035948">
    <property type="entry name" value="YwqG-like_sf"/>
</dbReference>
<evidence type="ECO:0000313" key="1">
    <source>
        <dbReference type="EMBL" id="MFF3667637.1"/>
    </source>
</evidence>
<evidence type="ECO:0000313" key="2">
    <source>
        <dbReference type="Proteomes" id="UP001602013"/>
    </source>
</evidence>
<accession>A0ABW6STZ3</accession>
<proteinExistence type="predicted"/>
<dbReference type="EMBL" id="JBIASD010000011">
    <property type="protein sequence ID" value="MFF3667637.1"/>
    <property type="molecule type" value="Genomic_DNA"/>
</dbReference>
<keyword evidence="2" id="KW-1185">Reference proteome</keyword>
<dbReference type="RefSeq" id="WP_387412690.1">
    <property type="nucleotide sequence ID" value="NZ_JBIASD010000011.1"/>
</dbReference>
<gene>
    <name evidence="1" type="ORF">ACFYXI_18735</name>
</gene>
<sequence>MARTTPPRPVDIAAVFPELVPLARRAVRLHPRPGRPTIHESSIGGPLLWPADEDWPACSDEHDHWQPPASLDDIRRRRDLLEAAWLRPRPSHENLLTPEQRAYLDKLEAGHPPHNAPNPLLPVAQLYLRDVPGLVGPKGADVLQVLWCPLDHKGGMPTARLIWRDSTDVQKVLTNPPAPLDVDRFGHYVPEPCVLHPEVVTEYPASHELPDELAERLHAWGRAEWAELHPDDEQNNGSAYYQFEHSVAPGWKVGGWGPWSFCDPWPMNCDTCGSEYRPLLTISSGEWDGGSGSWIPLEDRDHTGPVGIRNPSDPPMVQIGRGYNMQIYTCPTSFDHPHLEIMQ</sequence>
<evidence type="ECO:0008006" key="3">
    <source>
        <dbReference type="Google" id="ProtNLM"/>
    </source>
</evidence>
<organism evidence="1 2">
    <name type="scientific">Microtetraspora malaysiensis</name>
    <dbReference type="NCBI Taxonomy" id="161358"/>
    <lineage>
        <taxon>Bacteria</taxon>
        <taxon>Bacillati</taxon>
        <taxon>Actinomycetota</taxon>
        <taxon>Actinomycetes</taxon>
        <taxon>Streptosporangiales</taxon>
        <taxon>Streptosporangiaceae</taxon>
        <taxon>Microtetraspora</taxon>
    </lineage>
</organism>
<dbReference type="SUPFAM" id="SSF103032">
    <property type="entry name" value="Hypothetical protein YwqG"/>
    <property type="match status" value="1"/>
</dbReference>